<feature type="non-terminal residue" evidence="2">
    <location>
        <position position="1"/>
    </location>
</feature>
<sequence>QLSFTIFVACCVCVLLLYCELSYDYFAAVYYLLGFKTQKVPNRSLLGSRKKYIFSMPFKMIFPTKAESPIS</sequence>
<dbReference type="EMBL" id="GAIX01008226">
    <property type="protein sequence ID" value="JAA84334.1"/>
    <property type="molecule type" value="Transcribed_RNA"/>
</dbReference>
<evidence type="ECO:0000313" key="2">
    <source>
        <dbReference type="EMBL" id="JAA84334.1"/>
    </source>
</evidence>
<protein>
    <submittedName>
        <fullName evidence="2">Uncharacterized protein</fullName>
    </submittedName>
</protein>
<reference evidence="2" key="1">
    <citation type="journal article" date="2013" name="BMC Genomics">
        <title>Unscrambling butterfly oogenesis.</title>
        <authorList>
            <person name="Carter J.M."/>
            <person name="Baker S.C."/>
            <person name="Pink R."/>
            <person name="Carter D.R."/>
            <person name="Collins A."/>
            <person name="Tomlin J."/>
            <person name="Gibbs M."/>
            <person name="Breuker C.J."/>
        </authorList>
    </citation>
    <scope>NUCLEOTIDE SEQUENCE</scope>
    <source>
        <tissue evidence="2">Ovary</tissue>
    </source>
</reference>
<organism evidence="2">
    <name type="scientific">Pararge aegeria</name>
    <name type="common">speckled wood butterfly</name>
    <dbReference type="NCBI Taxonomy" id="116150"/>
    <lineage>
        <taxon>Eukaryota</taxon>
        <taxon>Metazoa</taxon>
        <taxon>Ecdysozoa</taxon>
        <taxon>Arthropoda</taxon>
        <taxon>Hexapoda</taxon>
        <taxon>Insecta</taxon>
        <taxon>Pterygota</taxon>
        <taxon>Neoptera</taxon>
        <taxon>Endopterygota</taxon>
        <taxon>Lepidoptera</taxon>
        <taxon>Glossata</taxon>
        <taxon>Ditrysia</taxon>
        <taxon>Papilionoidea</taxon>
        <taxon>Nymphalidae</taxon>
        <taxon>Satyrinae</taxon>
        <taxon>Satyrini</taxon>
        <taxon>Parargina</taxon>
        <taxon>Pararge</taxon>
    </lineage>
</organism>
<keyword evidence="1" id="KW-0472">Membrane</keyword>
<evidence type="ECO:0000256" key="1">
    <source>
        <dbReference type="SAM" id="Phobius"/>
    </source>
</evidence>
<feature type="transmembrane region" description="Helical" evidence="1">
    <location>
        <begin position="6"/>
        <end position="33"/>
    </location>
</feature>
<dbReference type="AlphaFoldDB" id="S4P347"/>
<accession>S4P347</accession>
<reference evidence="2" key="2">
    <citation type="submission" date="2013-05" db="EMBL/GenBank/DDBJ databases">
        <authorList>
            <person name="Carter J.-M."/>
            <person name="Baker S.C."/>
            <person name="Pink R."/>
            <person name="Carter D.R.F."/>
            <person name="Collins A."/>
            <person name="Tomlin J."/>
            <person name="Gibbs M."/>
            <person name="Breuker C.J."/>
        </authorList>
    </citation>
    <scope>NUCLEOTIDE SEQUENCE</scope>
    <source>
        <tissue evidence="2">Ovary</tissue>
    </source>
</reference>
<name>S4P347_9NEOP</name>
<keyword evidence="1" id="KW-1133">Transmembrane helix</keyword>
<proteinExistence type="predicted"/>
<keyword evidence="1" id="KW-0812">Transmembrane</keyword>